<proteinExistence type="predicted"/>
<reference evidence="1 2" key="1">
    <citation type="submission" date="2024-04" db="EMBL/GenBank/DDBJ databases">
        <title>Okeanomitos corallinicola gen. &amp; sp. nov. (Nostocales, Cyanobacteria), a new toxic marine heterocyst-forming cyanobacterium from a coral reef.</title>
        <authorList>
            <person name="Li H."/>
            <person name="Li R."/>
            <person name="Kang J."/>
            <person name="Hii K.S."/>
            <person name="Mohamed H.F."/>
            <person name="Xu X."/>
            <person name="Luo Z."/>
        </authorList>
    </citation>
    <scope>NUCLEOTIDE SEQUENCE [LARGE SCALE GENOMIC DNA]</scope>
    <source>
        <strain evidence="1 2">TIOX110</strain>
    </source>
</reference>
<name>A0ABZ2UTR2_9CYAN</name>
<accession>A0ABZ2UTR2</accession>
<evidence type="ECO:0000313" key="2">
    <source>
        <dbReference type="Proteomes" id="UP001483337"/>
    </source>
</evidence>
<organism evidence="1 2">
    <name type="scientific">Okeanomitos corallinicola TIOX110</name>
    <dbReference type="NCBI Taxonomy" id="3133117"/>
    <lineage>
        <taxon>Bacteria</taxon>
        <taxon>Bacillati</taxon>
        <taxon>Cyanobacteriota</taxon>
        <taxon>Cyanophyceae</taxon>
        <taxon>Nostocales</taxon>
        <taxon>Aphanizomenonaceae</taxon>
        <taxon>Okeanomitos</taxon>
    </lineage>
</organism>
<keyword evidence="2" id="KW-1185">Reference proteome</keyword>
<gene>
    <name evidence="1" type="ORF">WJM97_02025</name>
</gene>
<dbReference type="RefSeq" id="WP_353931403.1">
    <property type="nucleotide sequence ID" value="NZ_CP150886.1"/>
</dbReference>
<evidence type="ECO:0000313" key="1">
    <source>
        <dbReference type="EMBL" id="WZB88496.1"/>
    </source>
</evidence>
<sequence length="78" mass="8394">MLPVTQNPSPNPGLNLILFDIPQSCLLQMATASMLLLVVADKATGKTLSALGEASQEVFRGDRLPVLDFPVEQELNQS</sequence>
<dbReference type="EMBL" id="CP150886">
    <property type="protein sequence ID" value="WZB88496.1"/>
    <property type="molecule type" value="Genomic_DNA"/>
</dbReference>
<protein>
    <submittedName>
        <fullName evidence="1">Uncharacterized protein</fullName>
    </submittedName>
</protein>
<dbReference type="Proteomes" id="UP001483337">
    <property type="component" value="Chromosome"/>
</dbReference>